<dbReference type="Pfam" id="PF09856">
    <property type="entry name" value="ScfRs"/>
    <property type="match status" value="1"/>
</dbReference>
<name>A0ABU0J745_9HYPH</name>
<dbReference type="Proteomes" id="UP001242480">
    <property type="component" value="Unassembled WGS sequence"/>
</dbReference>
<comment type="caution">
    <text evidence="6">The sequence shown here is derived from an EMBL/GenBank/DDBJ whole genome shotgun (WGS) entry which is preliminary data.</text>
</comment>
<sequence>MSTGFDDRKLFAGARLRRIRQEHGLTQTEMAERLGVSISYLNLIERNQRPLTANVLLRLASAFDIDLRSLMESEKRVTEEGIAEILADPALAAVSVSRGEIQDLIANAPNAAQLIEMLYGLYREHRRSVEAGQGPPAEAGADIAVERVRDLLAERRNHFPELDAAAERLHEDMAPLPGQFHTALAERLSGRHRIRVRVLPGAVMGALARSFDAHRRNLNLSELLEPSSRLFQMAFQLATLEAEAAVAPLVASAGLLDERAKRLFRLTLLNYVAAAVLMPYARVFKAAEETGYDIDLIGQRFEMSFEQVCHRLTTLQRPKSRGVSFFMIRLDAAGNVSKRLSSGGFPFSRFGGTCPLWNVHKAFEASGRILTQVVEMPDGERYFSIARTVRRGLTPWGRPEPAFAVGLACDLKSAERLVYSRGIDLKTIEPTPIGVNCRLCPRPDCGQRAAPPIGKEPRDSEFVKTLSPFGFAG</sequence>
<dbReference type="Pfam" id="PF06114">
    <property type="entry name" value="Peptidase_M78"/>
    <property type="match status" value="1"/>
</dbReference>
<feature type="domain" description="HTH cro/C1-type" evidence="5">
    <location>
        <begin position="16"/>
        <end position="70"/>
    </location>
</feature>
<dbReference type="CDD" id="cd00093">
    <property type="entry name" value="HTH_XRE"/>
    <property type="match status" value="1"/>
</dbReference>
<dbReference type="Gene3D" id="1.10.260.40">
    <property type="entry name" value="lambda repressor-like DNA-binding domains"/>
    <property type="match status" value="1"/>
</dbReference>
<dbReference type="PIRSF" id="PIRSF019251">
    <property type="entry name" value="Rv0465c"/>
    <property type="match status" value="1"/>
</dbReference>
<evidence type="ECO:0000256" key="2">
    <source>
        <dbReference type="ARBA" id="ARBA00023015"/>
    </source>
</evidence>
<reference evidence="6 7" key="1">
    <citation type="submission" date="2023-07" db="EMBL/GenBank/DDBJ databases">
        <title>Genomic Encyclopedia of Type Strains, Phase IV (KMG-IV): sequencing the most valuable type-strain genomes for metagenomic binning, comparative biology and taxonomic classification.</title>
        <authorList>
            <person name="Goeker M."/>
        </authorList>
    </citation>
    <scope>NUCLEOTIDE SEQUENCE [LARGE SCALE GENOMIC DNA]</scope>
    <source>
        <strain evidence="6 7">DSM 19619</strain>
    </source>
</reference>
<dbReference type="SMART" id="SM00530">
    <property type="entry name" value="HTH_XRE"/>
    <property type="match status" value="1"/>
</dbReference>
<keyword evidence="2" id="KW-0805">Transcription regulation</keyword>
<evidence type="ECO:0000256" key="4">
    <source>
        <dbReference type="ARBA" id="ARBA00023163"/>
    </source>
</evidence>
<dbReference type="EMBL" id="JAUSVX010000003">
    <property type="protein sequence ID" value="MDQ0469366.1"/>
    <property type="molecule type" value="Genomic_DNA"/>
</dbReference>
<comment type="similarity">
    <text evidence="1">Belongs to the short-chain fatty acyl-CoA assimilation regulator (ScfR) family.</text>
</comment>
<dbReference type="PROSITE" id="PS50943">
    <property type="entry name" value="HTH_CROC1"/>
    <property type="match status" value="1"/>
</dbReference>
<keyword evidence="3" id="KW-0238">DNA-binding</keyword>
<evidence type="ECO:0000256" key="1">
    <source>
        <dbReference type="ARBA" id="ARBA00007227"/>
    </source>
</evidence>
<proteinExistence type="inferred from homology"/>
<evidence type="ECO:0000259" key="5">
    <source>
        <dbReference type="PROSITE" id="PS50943"/>
    </source>
</evidence>
<dbReference type="Pfam" id="PF01381">
    <property type="entry name" value="HTH_3"/>
    <property type="match status" value="1"/>
</dbReference>
<dbReference type="InterPro" id="IPR050807">
    <property type="entry name" value="TransReg_Diox_bact_type"/>
</dbReference>
<protein>
    <submittedName>
        <fullName evidence="6">Transcriptional regulator/DNA-binding XRE family transcriptional regulator</fullName>
    </submittedName>
</protein>
<dbReference type="InterPro" id="IPR010982">
    <property type="entry name" value="Lambda_DNA-bd_dom_sf"/>
</dbReference>
<gene>
    <name evidence="6" type="ORF">QO011_002377</name>
</gene>
<evidence type="ECO:0000256" key="3">
    <source>
        <dbReference type="ARBA" id="ARBA00023125"/>
    </source>
</evidence>
<dbReference type="InterPro" id="IPR026281">
    <property type="entry name" value="HTH_RamB"/>
</dbReference>
<organism evidence="6 7">
    <name type="scientific">Labrys wisconsinensis</name>
    <dbReference type="NCBI Taxonomy" id="425677"/>
    <lineage>
        <taxon>Bacteria</taxon>
        <taxon>Pseudomonadati</taxon>
        <taxon>Pseudomonadota</taxon>
        <taxon>Alphaproteobacteria</taxon>
        <taxon>Hyphomicrobiales</taxon>
        <taxon>Xanthobacteraceae</taxon>
        <taxon>Labrys</taxon>
    </lineage>
</organism>
<evidence type="ECO:0000313" key="6">
    <source>
        <dbReference type="EMBL" id="MDQ0469366.1"/>
    </source>
</evidence>
<accession>A0ABU0J745</accession>
<dbReference type="PANTHER" id="PTHR46797:SF23">
    <property type="entry name" value="HTH-TYPE TRANSCRIPTIONAL REGULATOR SUTR"/>
    <property type="match status" value="1"/>
</dbReference>
<keyword evidence="4" id="KW-0804">Transcription</keyword>
<dbReference type="RefSeq" id="WP_307272002.1">
    <property type="nucleotide sequence ID" value="NZ_JAUSVX010000003.1"/>
</dbReference>
<dbReference type="InterPro" id="IPR001387">
    <property type="entry name" value="Cro/C1-type_HTH"/>
</dbReference>
<evidence type="ECO:0000313" key="7">
    <source>
        <dbReference type="Proteomes" id="UP001242480"/>
    </source>
</evidence>
<dbReference type="InterPro" id="IPR018653">
    <property type="entry name" value="ScfR_C"/>
</dbReference>
<dbReference type="PANTHER" id="PTHR46797">
    <property type="entry name" value="HTH-TYPE TRANSCRIPTIONAL REGULATOR"/>
    <property type="match status" value="1"/>
</dbReference>
<dbReference type="SUPFAM" id="SSF47413">
    <property type="entry name" value="lambda repressor-like DNA-binding domains"/>
    <property type="match status" value="1"/>
</dbReference>
<keyword evidence="7" id="KW-1185">Reference proteome</keyword>
<dbReference type="InterPro" id="IPR010359">
    <property type="entry name" value="IrrE_HExxH"/>
</dbReference>